<sequence length="451" mass="50125">MKRRIMGILLTMVLTAGLMTGCGSGGQEDNTASVSDTPDQINTGEGNENADKESSGKKAGSGKAVEITWLHHFQEEGIKVWVEDMIQSFEAENPDIHINVETVPYNTYDQTLKTKIASDDAPMIFDLAGQVYYEEYAKAGHLYDVTEIEGLENIDESYLPDGQVEGRQYAVPLDVNGYAVFYNKAIFDKYQLKVPTTLTELKDICEILTKNGVQPFAAPMQELWGLQEYVDVAGFPVFGTPDWFTDKMNLTSHFADDEKFKEAIKNYFSFKPYWGEDPFGTNWDTAQNMVATGEAAMVANGSWAIDGITAKNPDCDVRVFAMPTTDDPSGAVMILRPGNGICLYNSTDTDKLEAGKKFYTWLLGKDSGESYATNGFKISTAKGVDLSFSDGLMDIQSYPAEQVWNSSGLTLFSDEYYQIFYETILNYSMEDKMDVDGLAESLDNDFASIRN</sequence>
<keyword evidence="5" id="KW-0574">Periplasm</keyword>
<dbReference type="Pfam" id="PF01547">
    <property type="entry name" value="SBP_bac_1"/>
    <property type="match status" value="1"/>
</dbReference>
<evidence type="ECO:0000256" key="4">
    <source>
        <dbReference type="ARBA" id="ARBA00022729"/>
    </source>
</evidence>
<dbReference type="InterPro" id="IPR006061">
    <property type="entry name" value="SBP_1_CS"/>
</dbReference>
<comment type="similarity">
    <text evidence="2">Belongs to the bacterial solute-binding protein 1 family.</text>
</comment>
<feature type="signal peptide" evidence="7">
    <location>
        <begin position="1"/>
        <end position="25"/>
    </location>
</feature>
<dbReference type="EMBL" id="JAHQCX010000012">
    <property type="protein sequence ID" value="MBU9727562.1"/>
    <property type="molecule type" value="Genomic_DNA"/>
</dbReference>
<evidence type="ECO:0000256" key="3">
    <source>
        <dbReference type="ARBA" id="ARBA00022448"/>
    </source>
</evidence>
<dbReference type="PROSITE" id="PS01037">
    <property type="entry name" value="SBP_BACTERIAL_1"/>
    <property type="match status" value="1"/>
</dbReference>
<dbReference type="Gene3D" id="3.40.190.10">
    <property type="entry name" value="Periplasmic binding protein-like II"/>
    <property type="match status" value="2"/>
</dbReference>
<evidence type="ECO:0000313" key="8">
    <source>
        <dbReference type="EMBL" id="MBU9727562.1"/>
    </source>
</evidence>
<proteinExistence type="inferred from homology"/>
<keyword evidence="3" id="KW-0813">Transport</keyword>
<reference evidence="8 9" key="1">
    <citation type="submission" date="2021-06" db="EMBL/GenBank/DDBJ databases">
        <title>Description of novel taxa of the family Lachnospiraceae.</title>
        <authorList>
            <person name="Chaplin A.V."/>
            <person name="Sokolova S.R."/>
            <person name="Pikina A.P."/>
            <person name="Korzhanova M."/>
            <person name="Belova V."/>
            <person name="Korostin D."/>
            <person name="Efimov B.A."/>
        </authorList>
    </citation>
    <scope>NUCLEOTIDE SEQUENCE [LARGE SCALE GENOMIC DNA]</scope>
    <source>
        <strain evidence="8 9">ASD4241</strain>
    </source>
</reference>
<feature type="compositionally biased region" description="Polar residues" evidence="6">
    <location>
        <begin position="27"/>
        <end position="46"/>
    </location>
</feature>
<dbReference type="PANTHER" id="PTHR43649:SF31">
    <property type="entry name" value="SN-GLYCEROL-3-PHOSPHATE-BINDING PERIPLASMIC PROTEIN UGPB"/>
    <property type="match status" value="1"/>
</dbReference>
<comment type="subcellular location">
    <subcellularLocation>
        <location evidence="1">Cell envelope</location>
    </subcellularLocation>
</comment>
<keyword evidence="4 7" id="KW-0732">Signal</keyword>
<dbReference type="PROSITE" id="PS51257">
    <property type="entry name" value="PROKAR_LIPOPROTEIN"/>
    <property type="match status" value="1"/>
</dbReference>
<dbReference type="PANTHER" id="PTHR43649">
    <property type="entry name" value="ARABINOSE-BINDING PROTEIN-RELATED"/>
    <property type="match status" value="1"/>
</dbReference>
<name>A0ABS6KAN2_9FIRM</name>
<dbReference type="InterPro" id="IPR050490">
    <property type="entry name" value="Bact_solute-bd_prot1"/>
</dbReference>
<evidence type="ECO:0000256" key="6">
    <source>
        <dbReference type="SAM" id="MobiDB-lite"/>
    </source>
</evidence>
<organism evidence="8 9">
    <name type="scientific">Diplocloster modestus</name>
    <dbReference type="NCBI Taxonomy" id="2850322"/>
    <lineage>
        <taxon>Bacteria</taxon>
        <taxon>Bacillati</taxon>
        <taxon>Bacillota</taxon>
        <taxon>Clostridia</taxon>
        <taxon>Lachnospirales</taxon>
        <taxon>Lachnospiraceae</taxon>
        <taxon>Diplocloster</taxon>
    </lineage>
</organism>
<keyword evidence="9" id="KW-1185">Reference proteome</keyword>
<accession>A0ABS6KAN2</accession>
<comment type="caution">
    <text evidence="8">The sequence shown here is derived from an EMBL/GenBank/DDBJ whole genome shotgun (WGS) entry which is preliminary data.</text>
</comment>
<evidence type="ECO:0000313" key="9">
    <source>
        <dbReference type="Proteomes" id="UP001314681"/>
    </source>
</evidence>
<dbReference type="SUPFAM" id="SSF53850">
    <property type="entry name" value="Periplasmic binding protein-like II"/>
    <property type="match status" value="1"/>
</dbReference>
<evidence type="ECO:0000256" key="5">
    <source>
        <dbReference type="ARBA" id="ARBA00022764"/>
    </source>
</evidence>
<gene>
    <name evidence="8" type="ORF">KTH90_16235</name>
</gene>
<feature type="region of interest" description="Disordered" evidence="6">
    <location>
        <begin position="25"/>
        <end position="60"/>
    </location>
</feature>
<dbReference type="InterPro" id="IPR006059">
    <property type="entry name" value="SBP"/>
</dbReference>
<evidence type="ECO:0000256" key="7">
    <source>
        <dbReference type="SAM" id="SignalP"/>
    </source>
</evidence>
<evidence type="ECO:0000256" key="2">
    <source>
        <dbReference type="ARBA" id="ARBA00008520"/>
    </source>
</evidence>
<dbReference type="RefSeq" id="WP_158355654.1">
    <property type="nucleotide sequence ID" value="NZ_JAHQCX010000012.1"/>
</dbReference>
<feature type="chain" id="PRO_5045364527" evidence="7">
    <location>
        <begin position="26"/>
        <end position="451"/>
    </location>
</feature>
<evidence type="ECO:0000256" key="1">
    <source>
        <dbReference type="ARBA" id="ARBA00004196"/>
    </source>
</evidence>
<protein>
    <submittedName>
        <fullName evidence="8">Extracellular solute-binding protein</fullName>
    </submittedName>
</protein>
<dbReference type="Proteomes" id="UP001314681">
    <property type="component" value="Unassembled WGS sequence"/>
</dbReference>